<dbReference type="EMBL" id="PEYO01000017">
    <property type="protein sequence ID" value="PIU03374.1"/>
    <property type="molecule type" value="Genomic_DNA"/>
</dbReference>
<feature type="region of interest" description="Disordered" evidence="1">
    <location>
        <begin position="69"/>
        <end position="111"/>
    </location>
</feature>
<dbReference type="AlphaFoldDB" id="A0A2M6XCG9"/>
<feature type="compositionally biased region" description="Polar residues" evidence="1">
    <location>
        <begin position="136"/>
        <end position="147"/>
    </location>
</feature>
<reference evidence="3" key="1">
    <citation type="submission" date="2017-09" db="EMBL/GenBank/DDBJ databases">
        <title>Depth-based differentiation of microbial function through sediment-hosted aquifers and enrichment of novel symbionts in the deep terrestrial subsurface.</title>
        <authorList>
            <person name="Probst A.J."/>
            <person name="Ladd B."/>
            <person name="Jarett J.K."/>
            <person name="Geller-Mcgrath D.E."/>
            <person name="Sieber C.M.K."/>
            <person name="Emerson J.B."/>
            <person name="Anantharaman K."/>
            <person name="Thomas B.C."/>
            <person name="Malmstrom R."/>
            <person name="Stieglmeier M."/>
            <person name="Klingl A."/>
            <person name="Woyke T."/>
            <person name="Ryan C.M."/>
            <person name="Banfield J.F."/>
        </authorList>
    </citation>
    <scope>NUCLEOTIDE SEQUENCE [LARGE SCALE GENOMIC DNA]</scope>
</reference>
<evidence type="ECO:0000313" key="2">
    <source>
        <dbReference type="EMBL" id="PIU03374.1"/>
    </source>
</evidence>
<proteinExistence type="predicted"/>
<gene>
    <name evidence="2" type="ORF">COT44_02940</name>
</gene>
<organism evidence="2 3">
    <name type="scientific">Candidatus Shapirobacteria bacterium CG08_land_8_20_14_0_20_39_18</name>
    <dbReference type="NCBI Taxonomy" id="1974883"/>
    <lineage>
        <taxon>Bacteria</taxon>
        <taxon>Candidatus Shapironibacteriota</taxon>
    </lineage>
</organism>
<dbReference type="Proteomes" id="UP000228996">
    <property type="component" value="Unassembled WGS sequence"/>
</dbReference>
<sequence length="147" mass="16007">MSTGTSIKNVSIANAGKSCLVKRISGTENSSVSNACPYLIPVTNNKMRGGFHELLQRLYAPLSADTAEKRKEKWRSLCRRKVSPKANTSKRRTKGKGGKSKSKLRPPGFGLASSLAEIETVLLEEGYGGDTKTYRPGTNQQTQMSEV</sequence>
<accession>A0A2M6XCG9</accession>
<evidence type="ECO:0000313" key="3">
    <source>
        <dbReference type="Proteomes" id="UP000228996"/>
    </source>
</evidence>
<protein>
    <submittedName>
        <fullName evidence="2">Uncharacterized protein</fullName>
    </submittedName>
</protein>
<name>A0A2M6XCG9_9BACT</name>
<feature type="region of interest" description="Disordered" evidence="1">
    <location>
        <begin position="127"/>
        <end position="147"/>
    </location>
</feature>
<evidence type="ECO:0000256" key="1">
    <source>
        <dbReference type="SAM" id="MobiDB-lite"/>
    </source>
</evidence>
<comment type="caution">
    <text evidence="2">The sequence shown here is derived from an EMBL/GenBank/DDBJ whole genome shotgun (WGS) entry which is preliminary data.</text>
</comment>
<feature type="compositionally biased region" description="Basic residues" evidence="1">
    <location>
        <begin position="76"/>
        <end position="104"/>
    </location>
</feature>